<feature type="domain" description="ABC transporter" evidence="5">
    <location>
        <begin position="20"/>
        <end position="247"/>
    </location>
</feature>
<comment type="caution">
    <text evidence="6">The sequence shown here is derived from an EMBL/GenBank/DDBJ whole genome shotgun (WGS) entry which is preliminary data.</text>
</comment>
<dbReference type="InterPro" id="IPR003439">
    <property type="entry name" value="ABC_transporter-like_ATP-bd"/>
</dbReference>
<dbReference type="SUPFAM" id="SSF52540">
    <property type="entry name" value="P-loop containing nucleoside triphosphate hydrolases"/>
    <property type="match status" value="1"/>
</dbReference>
<dbReference type="Proteomes" id="UP001196870">
    <property type="component" value="Unassembled WGS sequence"/>
</dbReference>
<evidence type="ECO:0000313" key="6">
    <source>
        <dbReference type="EMBL" id="MBR0662756.1"/>
    </source>
</evidence>
<keyword evidence="3" id="KW-0547">Nucleotide-binding</keyword>
<dbReference type="InterPro" id="IPR050166">
    <property type="entry name" value="ABC_transporter_ATP-bind"/>
</dbReference>
<dbReference type="PANTHER" id="PTHR42788">
    <property type="entry name" value="TAURINE IMPORT ATP-BINDING PROTEIN-RELATED"/>
    <property type="match status" value="1"/>
</dbReference>
<dbReference type="Pfam" id="PF00005">
    <property type="entry name" value="ABC_tran"/>
    <property type="match status" value="1"/>
</dbReference>
<dbReference type="Gene3D" id="3.40.50.300">
    <property type="entry name" value="P-loop containing nucleotide triphosphate hydrolases"/>
    <property type="match status" value="1"/>
</dbReference>
<dbReference type="RefSeq" id="WP_211850248.1">
    <property type="nucleotide sequence ID" value="NZ_JAAGBB010000001.1"/>
</dbReference>
<dbReference type="PANTHER" id="PTHR42788:SF13">
    <property type="entry name" value="ALIPHATIC SULFONATES IMPORT ATP-BINDING PROTEIN SSUB"/>
    <property type="match status" value="1"/>
</dbReference>
<evidence type="ECO:0000256" key="4">
    <source>
        <dbReference type="ARBA" id="ARBA00022840"/>
    </source>
</evidence>
<evidence type="ECO:0000256" key="1">
    <source>
        <dbReference type="ARBA" id="ARBA00005417"/>
    </source>
</evidence>
<keyword evidence="2" id="KW-0813">Transport</keyword>
<protein>
    <submittedName>
        <fullName evidence="6">ABC transporter ATP-binding protein</fullName>
    </submittedName>
</protein>
<keyword evidence="7" id="KW-1185">Reference proteome</keyword>
<evidence type="ECO:0000313" key="7">
    <source>
        <dbReference type="Proteomes" id="UP001196870"/>
    </source>
</evidence>
<dbReference type="GO" id="GO:0005524">
    <property type="term" value="F:ATP binding"/>
    <property type="evidence" value="ECO:0007669"/>
    <property type="project" value="UniProtKB-KW"/>
</dbReference>
<evidence type="ECO:0000259" key="5">
    <source>
        <dbReference type="PROSITE" id="PS50893"/>
    </source>
</evidence>
<gene>
    <name evidence="6" type="ORF">GXW71_00170</name>
</gene>
<dbReference type="InterPro" id="IPR003593">
    <property type="entry name" value="AAA+_ATPase"/>
</dbReference>
<organism evidence="6 7">
    <name type="scientific">Plastoroseomonas hellenica</name>
    <dbReference type="NCBI Taxonomy" id="2687306"/>
    <lineage>
        <taxon>Bacteria</taxon>
        <taxon>Pseudomonadati</taxon>
        <taxon>Pseudomonadota</taxon>
        <taxon>Alphaproteobacteria</taxon>
        <taxon>Acetobacterales</taxon>
        <taxon>Acetobacteraceae</taxon>
        <taxon>Plastoroseomonas</taxon>
    </lineage>
</organism>
<dbReference type="InterPro" id="IPR017871">
    <property type="entry name" value="ABC_transporter-like_CS"/>
</dbReference>
<proteinExistence type="inferred from homology"/>
<dbReference type="PROSITE" id="PS00211">
    <property type="entry name" value="ABC_TRANSPORTER_1"/>
    <property type="match status" value="1"/>
</dbReference>
<dbReference type="CDD" id="cd03293">
    <property type="entry name" value="ABC_NrtD_SsuB_transporters"/>
    <property type="match status" value="1"/>
</dbReference>
<reference evidence="7" key="1">
    <citation type="journal article" date="2021" name="Syst. Appl. Microbiol.">
        <title>Roseomonas hellenica sp. nov., isolated from roots of wild-growing Alkanna tinctoria.</title>
        <authorList>
            <person name="Rat A."/>
            <person name="Naranjo H.D."/>
            <person name="Lebbe L."/>
            <person name="Cnockaert M."/>
            <person name="Krigas N."/>
            <person name="Grigoriadou K."/>
            <person name="Maloupa E."/>
            <person name="Willems A."/>
        </authorList>
    </citation>
    <scope>NUCLEOTIDE SEQUENCE [LARGE SCALE GENOMIC DNA]</scope>
    <source>
        <strain evidence="7">LMG 31523</strain>
    </source>
</reference>
<accession>A0ABS5ER36</accession>
<evidence type="ECO:0000256" key="3">
    <source>
        <dbReference type="ARBA" id="ARBA00022741"/>
    </source>
</evidence>
<dbReference type="InterPro" id="IPR027417">
    <property type="entry name" value="P-loop_NTPase"/>
</dbReference>
<name>A0ABS5ER36_9PROT</name>
<dbReference type="SMART" id="SM00382">
    <property type="entry name" value="AAA"/>
    <property type="match status" value="1"/>
</dbReference>
<dbReference type="EMBL" id="JAAGBB010000001">
    <property type="protein sequence ID" value="MBR0662756.1"/>
    <property type="molecule type" value="Genomic_DNA"/>
</dbReference>
<evidence type="ECO:0000256" key="2">
    <source>
        <dbReference type="ARBA" id="ARBA00022448"/>
    </source>
</evidence>
<keyword evidence="4 6" id="KW-0067">ATP-binding</keyword>
<comment type="similarity">
    <text evidence="1">Belongs to the ABC transporter superfamily.</text>
</comment>
<sequence length="267" mass="29145">MDIASTADPVAATGDRLTKISIQGVGKVFGDNIALAKVDLDLAENSFTCLLGPSGCGKSTLLNMIAGFAKPSSGQILVDGKPVTGPGADRGVVFQEYALFPWRTALENVAFGPMLKRRGRAEQREIAMHHLAKVGLAGHEHKYPGNLSGGMKQRVAIARALANDPTVLLMDEPFGALDAQTREVLQEEMLRIWEQDRKTVVFVTHSISEAIFLADRIVVMGTRPGSVKEIVDPDLPHPRERTEREFIALERHLKHLVRAEVQKLGVI</sequence>
<dbReference type="PROSITE" id="PS50893">
    <property type="entry name" value="ABC_TRANSPORTER_2"/>
    <property type="match status" value="1"/>
</dbReference>